<dbReference type="EMBL" id="CP018477">
    <property type="protein sequence ID" value="ASV77033.1"/>
    <property type="molecule type" value="Genomic_DNA"/>
</dbReference>
<proteinExistence type="predicted"/>
<sequence>MKREIISRPAVVEPITDCSISDVKVWLQTQAIQHNLRWLLAHADDGVIWGELRDGQLVTSDSVVPEVSPPLRAETLQQARLFAIHAELLLWRDGDNRWRARLIRDAAEGEDYAFTDAIDEPQILWGTDPQPLANGFTLMSDGAQGLRHAIPLAVRGKFDESSRPLRLWVRHYLQDDESGFTRIVASRLFDVKLEEVK</sequence>
<dbReference type="InterPro" id="IPR023815">
    <property type="entry name" value="CRISPR-assoc_Csx19"/>
</dbReference>
<dbReference type="AlphaFoldDB" id="A0A286RM30"/>
<accession>A0A286RM30</accession>
<gene>
    <name evidence="1" type="ORF">THTE_4432</name>
</gene>
<name>A0A286RM30_9BACT</name>
<keyword evidence="2" id="KW-1185">Reference proteome</keyword>
<evidence type="ECO:0008006" key="3">
    <source>
        <dbReference type="Google" id="ProtNLM"/>
    </source>
</evidence>
<dbReference type="Proteomes" id="UP000215086">
    <property type="component" value="Chromosome"/>
</dbReference>
<reference evidence="1 2" key="1">
    <citation type="journal article" name="Front. Microbiol.">
        <title>Sugar Metabolism of the First Thermophilic Planctomycete Thermogutta terrifontis: Comparative Genomic and Transcriptomic Approaches.</title>
        <authorList>
            <person name="Elcheninov A.G."/>
            <person name="Menzel P."/>
            <person name="Gudbergsdottir S.R."/>
            <person name="Slesarev A.I."/>
            <person name="Kadnikov V.V."/>
            <person name="Krogh A."/>
            <person name="Bonch-Osmolovskaya E.A."/>
            <person name="Peng X."/>
            <person name="Kublanov I.V."/>
        </authorList>
    </citation>
    <scope>NUCLEOTIDE SEQUENCE [LARGE SCALE GENOMIC DNA]</scope>
    <source>
        <strain evidence="1 2">R1</strain>
    </source>
</reference>
<dbReference type="KEGG" id="ttf:THTE_4432"/>
<organism evidence="1 2">
    <name type="scientific">Thermogutta terrifontis</name>
    <dbReference type="NCBI Taxonomy" id="1331910"/>
    <lineage>
        <taxon>Bacteria</taxon>
        <taxon>Pseudomonadati</taxon>
        <taxon>Planctomycetota</taxon>
        <taxon>Planctomycetia</taxon>
        <taxon>Pirellulales</taxon>
        <taxon>Thermoguttaceae</taxon>
        <taxon>Thermogutta</taxon>
    </lineage>
</organism>
<dbReference type="RefSeq" id="WP_207651737.1">
    <property type="nucleotide sequence ID" value="NZ_CP018477.1"/>
</dbReference>
<dbReference type="NCBIfam" id="TIGR03984">
    <property type="entry name" value="CRISPR-associated protein Csx19"/>
    <property type="match status" value="1"/>
</dbReference>
<evidence type="ECO:0000313" key="2">
    <source>
        <dbReference type="Proteomes" id="UP000215086"/>
    </source>
</evidence>
<evidence type="ECO:0000313" key="1">
    <source>
        <dbReference type="EMBL" id="ASV77033.1"/>
    </source>
</evidence>
<protein>
    <recommendedName>
        <fullName evidence="3">TIGR03984 family CRISPR-associated protein</fullName>
    </recommendedName>
</protein>